<evidence type="ECO:0000313" key="2">
    <source>
        <dbReference type="EMBL" id="PST81551.1"/>
    </source>
</evidence>
<dbReference type="Gene3D" id="3.30.160.710">
    <property type="match status" value="1"/>
</dbReference>
<proteinExistence type="predicted"/>
<gene>
    <name evidence="2" type="ORF">C7T94_18950</name>
</gene>
<accession>A0A2T3HGP4</accession>
<feature type="domain" description="MBG" evidence="1">
    <location>
        <begin position="189"/>
        <end position="259"/>
    </location>
</feature>
<dbReference type="Gene3D" id="3.30.210.10">
    <property type="entry name" value="DNA polymerase, thumb domain"/>
    <property type="match status" value="1"/>
</dbReference>
<dbReference type="InterPro" id="IPR026341">
    <property type="entry name" value="T9SS_type_B"/>
</dbReference>
<feature type="domain" description="MBG" evidence="1">
    <location>
        <begin position="342"/>
        <end position="411"/>
    </location>
</feature>
<dbReference type="Proteomes" id="UP000240912">
    <property type="component" value="Unassembled WGS sequence"/>
</dbReference>
<sequence>PGEDAGTYAISQGSLSAGSNYVLNYTGANLTITPKPITVTAGVATKIYGEADPALTYTAAPGLETGDAFTGSLTRTPGEDVRTYAITQGSLTAGSNYLVSFTGADLSIVPKPVTVTAEAKTKTFGEVDPMLSYTASPALITGDSFTGSLSRTPGENAGTYAINQGSLSAGSNYILNYVGAQLTIVPKAVTVTADAKSKTFGDADPALTYTVSPAPGQGVSFTGSLSRAPGENAGTYAITQGTLSAGNNYTFTFTAADLTIAPKVVTVTADAKTKTYGEADPVLTYTASPALISGDSFTGSLERAPGENAGTYAITRGSLTAGSNYTLNFAESQLTIGQRTVNISAAAATKVYGAADPALTYAASPALAAGDSFSGSLVRAPGENAGKYAITQGSLSAGGNYQINFTGNELTIQKASLTATARPAVKVYDRQPYAGGNGVTFTGFTGADNETAVSGTVSWAGTAQGAVNAGEYTMIAAGLTAENYDITYVPGKLTINKAALTVKANDAAKTYDAQVFAGGNGVTYTGFATGDDAAGSVSGTVAYAGTSQGARNAGSYTIIPSGLTSQNYTPAYQNGTLVISKAVLTARANNASRCVGTANPAFTVSYSGFAGGETATALTSEPVAASSAGNSAQPGTYPINVTGGSAANYSFQYQAGTLTVQALPAAAIASSKQSPVAKGETLVLTASGGTTYSWSSADGIVSGQNTATLTIRPSQATTYTVTVTNASGCSQVASIRIEVLENFAVEPANLLTPNGDRVNDTWVVKNIDVYPDNVVRVFDRAGRQVYSKQKYDNSWDGTFNGSPLAEGTYYYVIDFGAGKAVKKGFITLLRQQNN</sequence>
<reference evidence="2 3" key="1">
    <citation type="submission" date="2018-03" db="EMBL/GenBank/DDBJ databases">
        <authorList>
            <person name="Keele B.F."/>
        </authorList>
    </citation>
    <scope>NUCLEOTIDE SEQUENCE [LARGE SCALE GENOMIC DNA]</scope>
    <source>
        <strain evidence="2 3">YL28-9</strain>
    </source>
</reference>
<dbReference type="InterPro" id="IPR037160">
    <property type="entry name" value="DNA_Pol_thumb_sf"/>
</dbReference>
<feature type="domain" description="MBG" evidence="1">
    <location>
        <begin position="265"/>
        <end position="335"/>
    </location>
</feature>
<dbReference type="RefSeq" id="WP_162618766.1">
    <property type="nucleotide sequence ID" value="NZ_KZ686274.1"/>
</dbReference>
<dbReference type="AlphaFoldDB" id="A0A2T3HGP4"/>
<feature type="domain" description="MBG" evidence="1">
    <location>
        <begin position="113"/>
        <end position="183"/>
    </location>
</feature>
<evidence type="ECO:0000313" key="3">
    <source>
        <dbReference type="Proteomes" id="UP000240912"/>
    </source>
</evidence>
<comment type="caution">
    <text evidence="2">The sequence shown here is derived from an EMBL/GenBank/DDBJ whole genome shotgun (WGS) entry which is preliminary data.</text>
</comment>
<feature type="non-terminal residue" evidence="2">
    <location>
        <position position="1"/>
    </location>
</feature>
<dbReference type="Pfam" id="PF13585">
    <property type="entry name" value="CHU_C"/>
    <property type="match status" value="1"/>
</dbReference>
<dbReference type="EMBL" id="PYLS01000010">
    <property type="protein sequence ID" value="PST81551.1"/>
    <property type="molecule type" value="Genomic_DNA"/>
</dbReference>
<dbReference type="InterPro" id="IPR013783">
    <property type="entry name" value="Ig-like_fold"/>
</dbReference>
<evidence type="ECO:0000259" key="1">
    <source>
        <dbReference type="Pfam" id="PF18676"/>
    </source>
</evidence>
<dbReference type="InterPro" id="IPR041286">
    <property type="entry name" value="MBG_2"/>
</dbReference>
<protein>
    <recommendedName>
        <fullName evidence="1">MBG domain-containing protein</fullName>
    </recommendedName>
</protein>
<organism evidence="2 3">
    <name type="scientific">Pedobacter yulinensis</name>
    <dbReference type="NCBI Taxonomy" id="2126353"/>
    <lineage>
        <taxon>Bacteria</taxon>
        <taxon>Pseudomonadati</taxon>
        <taxon>Bacteroidota</taxon>
        <taxon>Sphingobacteriia</taxon>
        <taxon>Sphingobacteriales</taxon>
        <taxon>Sphingobacteriaceae</taxon>
        <taxon>Pedobacter</taxon>
    </lineage>
</organism>
<dbReference type="InterPro" id="IPR035986">
    <property type="entry name" value="PKD_dom_sf"/>
</dbReference>
<feature type="domain" description="MBG" evidence="1">
    <location>
        <begin position="417"/>
        <end position="494"/>
    </location>
</feature>
<feature type="domain" description="MBG" evidence="1">
    <location>
        <begin position="500"/>
        <end position="577"/>
    </location>
</feature>
<dbReference type="Gene3D" id="2.60.40.10">
    <property type="entry name" value="Immunoglobulins"/>
    <property type="match status" value="1"/>
</dbReference>
<feature type="domain" description="MBG" evidence="1">
    <location>
        <begin position="37"/>
        <end position="106"/>
    </location>
</feature>
<name>A0A2T3HGP4_9SPHI</name>
<dbReference type="NCBIfam" id="TIGR04131">
    <property type="entry name" value="Bac_Flav_CTERM"/>
    <property type="match status" value="1"/>
</dbReference>
<feature type="domain" description="MBG" evidence="1">
    <location>
        <begin position="584"/>
        <end position="659"/>
    </location>
</feature>
<dbReference type="CDD" id="cd00146">
    <property type="entry name" value="PKD"/>
    <property type="match status" value="1"/>
</dbReference>
<dbReference type="SUPFAM" id="SSF49299">
    <property type="entry name" value="PKD domain"/>
    <property type="match status" value="1"/>
</dbReference>
<dbReference type="Pfam" id="PF18676">
    <property type="entry name" value="MBG_2"/>
    <property type="match status" value="8"/>
</dbReference>
<keyword evidence="3" id="KW-1185">Reference proteome</keyword>